<name>A0ABR8PCU9_9LACO</name>
<evidence type="ECO:0000313" key="1">
    <source>
        <dbReference type="EMBL" id="MBD7895095.1"/>
    </source>
</evidence>
<evidence type="ECO:0000313" key="2">
    <source>
        <dbReference type="Proteomes" id="UP000616837"/>
    </source>
</evidence>
<sequence>MEFNEHGCKPFFKKHRQQKEIIKESINTAVEREIATGMTKVKVATKKKIAKQTIYEFRLNLGKLGSARLAFSATQNRVIIYFISSHLQKSTFSHEFEQVIDKIDY</sequence>
<keyword evidence="2" id="KW-1185">Reference proteome</keyword>
<protein>
    <recommendedName>
        <fullName evidence="3">Addiction module toxin RelE</fullName>
    </recommendedName>
</protein>
<evidence type="ECO:0008006" key="3">
    <source>
        <dbReference type="Google" id="ProtNLM"/>
    </source>
</evidence>
<comment type="caution">
    <text evidence="1">The sequence shown here is derived from an EMBL/GenBank/DDBJ whole genome shotgun (WGS) entry which is preliminary data.</text>
</comment>
<accession>A0ABR8PCU9</accession>
<reference evidence="1 2" key="1">
    <citation type="submission" date="2020-08" db="EMBL/GenBank/DDBJ databases">
        <title>A Genomic Blueprint of the Chicken Gut Microbiome.</title>
        <authorList>
            <person name="Gilroy R."/>
            <person name="Ravi A."/>
            <person name="Getino M."/>
            <person name="Pursley I."/>
            <person name="Horton D.L."/>
            <person name="Alikhan N.-F."/>
            <person name="Baker D."/>
            <person name="Gharbi K."/>
            <person name="Hall N."/>
            <person name="Watson M."/>
            <person name="Adriaenssens E.M."/>
            <person name="Foster-Nyarko E."/>
            <person name="Jarju S."/>
            <person name="Secka A."/>
            <person name="Antonio M."/>
            <person name="Oren A."/>
            <person name="Chaudhuri R."/>
            <person name="La Ragione R.M."/>
            <person name="Hildebrand F."/>
            <person name="Pallen M.J."/>
        </authorList>
    </citation>
    <scope>NUCLEOTIDE SEQUENCE [LARGE SCALE GENOMIC DNA]</scope>
    <source>
        <strain evidence="1 2">Sa3CUN2</strain>
    </source>
</reference>
<dbReference type="Proteomes" id="UP000616837">
    <property type="component" value="Unassembled WGS sequence"/>
</dbReference>
<dbReference type="EMBL" id="JACSQW010000010">
    <property type="protein sequence ID" value="MBD7895095.1"/>
    <property type="molecule type" value="Genomic_DNA"/>
</dbReference>
<organism evidence="1 2">
    <name type="scientific">Limosilactobacillus avistercoris</name>
    <dbReference type="NCBI Taxonomy" id="2762243"/>
    <lineage>
        <taxon>Bacteria</taxon>
        <taxon>Bacillati</taxon>
        <taxon>Bacillota</taxon>
        <taxon>Bacilli</taxon>
        <taxon>Lactobacillales</taxon>
        <taxon>Lactobacillaceae</taxon>
        <taxon>Limosilactobacillus</taxon>
    </lineage>
</organism>
<proteinExistence type="predicted"/>
<gene>
    <name evidence="1" type="ORF">H9564_05135</name>
</gene>